<dbReference type="AlphaFoldDB" id="A0A6J6A344"/>
<feature type="compositionally biased region" description="Basic residues" evidence="1">
    <location>
        <begin position="28"/>
        <end position="41"/>
    </location>
</feature>
<evidence type="ECO:0000256" key="1">
    <source>
        <dbReference type="SAM" id="MobiDB-lite"/>
    </source>
</evidence>
<organism evidence="2">
    <name type="scientific">freshwater metagenome</name>
    <dbReference type="NCBI Taxonomy" id="449393"/>
    <lineage>
        <taxon>unclassified sequences</taxon>
        <taxon>metagenomes</taxon>
        <taxon>ecological metagenomes</taxon>
    </lineage>
</organism>
<feature type="region of interest" description="Disordered" evidence="1">
    <location>
        <begin position="25"/>
        <end position="55"/>
    </location>
</feature>
<sequence>MKVQIALSTPIPVTTARWLICNDEPLHRSQHPRPQDRHRPHPLSAPASPAMPGTRRAKQIGLTAVLAALDFAP</sequence>
<accession>A0A6J6A344</accession>
<name>A0A6J6A344_9ZZZZ</name>
<protein>
    <submittedName>
        <fullName evidence="2">Unannotated protein</fullName>
    </submittedName>
</protein>
<proteinExistence type="predicted"/>
<gene>
    <name evidence="2" type="ORF">UFOPK3522_01718</name>
</gene>
<reference evidence="2" key="1">
    <citation type="submission" date="2020-05" db="EMBL/GenBank/DDBJ databases">
        <authorList>
            <person name="Chiriac C."/>
            <person name="Salcher M."/>
            <person name="Ghai R."/>
            <person name="Kavagutti S V."/>
        </authorList>
    </citation>
    <scope>NUCLEOTIDE SEQUENCE</scope>
</reference>
<evidence type="ECO:0000313" key="2">
    <source>
        <dbReference type="EMBL" id="CAB4347520.1"/>
    </source>
</evidence>
<dbReference type="EMBL" id="CAESAO010000227">
    <property type="protein sequence ID" value="CAB4347520.1"/>
    <property type="molecule type" value="Genomic_DNA"/>
</dbReference>